<keyword evidence="2" id="KW-1185">Reference proteome</keyword>
<dbReference type="Proteomes" id="UP000276133">
    <property type="component" value="Unassembled WGS sequence"/>
</dbReference>
<dbReference type="AlphaFoldDB" id="A0A3M7Q3I4"/>
<comment type="caution">
    <text evidence="1">The sequence shown here is derived from an EMBL/GenBank/DDBJ whole genome shotgun (WGS) entry which is preliminary data.</text>
</comment>
<dbReference type="EMBL" id="REGN01007674">
    <property type="protein sequence ID" value="RNA05565.1"/>
    <property type="molecule type" value="Genomic_DNA"/>
</dbReference>
<proteinExistence type="predicted"/>
<name>A0A3M7Q3I4_BRAPC</name>
<gene>
    <name evidence="1" type="ORF">BpHYR1_012470</name>
</gene>
<protein>
    <submittedName>
        <fullName evidence="1">Uncharacterized protein</fullName>
    </submittedName>
</protein>
<reference evidence="1 2" key="1">
    <citation type="journal article" date="2018" name="Sci. Rep.">
        <title>Genomic signatures of local adaptation to the degree of environmental predictability in rotifers.</title>
        <authorList>
            <person name="Franch-Gras L."/>
            <person name="Hahn C."/>
            <person name="Garcia-Roger E.M."/>
            <person name="Carmona M.J."/>
            <person name="Serra M."/>
            <person name="Gomez A."/>
        </authorList>
    </citation>
    <scope>NUCLEOTIDE SEQUENCE [LARGE SCALE GENOMIC DNA]</scope>
    <source>
        <strain evidence="1">HYR1</strain>
    </source>
</reference>
<organism evidence="1 2">
    <name type="scientific">Brachionus plicatilis</name>
    <name type="common">Marine rotifer</name>
    <name type="synonym">Brachionus muelleri</name>
    <dbReference type="NCBI Taxonomy" id="10195"/>
    <lineage>
        <taxon>Eukaryota</taxon>
        <taxon>Metazoa</taxon>
        <taxon>Spiralia</taxon>
        <taxon>Gnathifera</taxon>
        <taxon>Rotifera</taxon>
        <taxon>Eurotatoria</taxon>
        <taxon>Monogononta</taxon>
        <taxon>Pseudotrocha</taxon>
        <taxon>Ploima</taxon>
        <taxon>Brachionidae</taxon>
        <taxon>Brachionus</taxon>
    </lineage>
</organism>
<evidence type="ECO:0000313" key="1">
    <source>
        <dbReference type="EMBL" id="RNA05565.1"/>
    </source>
</evidence>
<sequence length="82" mass="10132">MMIYKEPSFRAFFSIELKICDCKFCKLQKITEYFADLFYCIKQFKIKHFTELKVSLNIDLDYNERRMLNTFIIINYRELNHI</sequence>
<evidence type="ECO:0000313" key="2">
    <source>
        <dbReference type="Proteomes" id="UP000276133"/>
    </source>
</evidence>
<accession>A0A3M7Q3I4</accession>